<reference evidence="2" key="1">
    <citation type="journal article" date="2013" name="Genome Announc.">
        <title>Draft genome sequence of the grapevine dieback fungus Eutypa lata UCR-EL1.</title>
        <authorList>
            <person name="Blanco-Ulate B."/>
            <person name="Rolshausen P.E."/>
            <person name="Cantu D."/>
        </authorList>
    </citation>
    <scope>NUCLEOTIDE SEQUENCE [LARGE SCALE GENOMIC DNA]</scope>
    <source>
        <strain evidence="2">UCR-EL1</strain>
    </source>
</reference>
<dbReference type="OrthoDB" id="5396937at2759"/>
<dbReference type="AlphaFoldDB" id="M7TCT3"/>
<accession>M7TCT3</accession>
<name>M7TCT3_EUTLA</name>
<dbReference type="Proteomes" id="UP000012174">
    <property type="component" value="Unassembled WGS sequence"/>
</dbReference>
<dbReference type="eggNOG" id="ENOG502S9GA">
    <property type="taxonomic scope" value="Eukaryota"/>
</dbReference>
<dbReference type="STRING" id="1287681.M7TCT3"/>
<dbReference type="HOGENOM" id="CLU_2399682_0_0_1"/>
<evidence type="ECO:0000313" key="2">
    <source>
        <dbReference type="Proteomes" id="UP000012174"/>
    </source>
</evidence>
<dbReference type="EMBL" id="KB706377">
    <property type="protein sequence ID" value="EMR67696.1"/>
    <property type="molecule type" value="Genomic_DNA"/>
</dbReference>
<keyword evidence="2" id="KW-1185">Reference proteome</keyword>
<dbReference type="KEGG" id="ela:UCREL1_5300"/>
<protein>
    <submittedName>
        <fullName evidence="1">Putative frp1-like protein</fullName>
    </submittedName>
</protein>
<organism evidence="1 2">
    <name type="scientific">Eutypa lata (strain UCR-EL1)</name>
    <name type="common">Grapevine dieback disease fungus</name>
    <name type="synonym">Eutypa armeniacae</name>
    <dbReference type="NCBI Taxonomy" id="1287681"/>
    <lineage>
        <taxon>Eukaryota</taxon>
        <taxon>Fungi</taxon>
        <taxon>Dikarya</taxon>
        <taxon>Ascomycota</taxon>
        <taxon>Pezizomycotina</taxon>
        <taxon>Sordariomycetes</taxon>
        <taxon>Xylariomycetidae</taxon>
        <taxon>Xylariales</taxon>
        <taxon>Diatrypaceae</taxon>
        <taxon>Eutypa</taxon>
    </lineage>
</organism>
<proteinExistence type="predicted"/>
<evidence type="ECO:0000313" key="1">
    <source>
        <dbReference type="EMBL" id="EMR67696.1"/>
    </source>
</evidence>
<gene>
    <name evidence="1" type="ORF">UCREL1_5300</name>
</gene>
<sequence length="93" mass="10650">MAAGMPMGPLTRDQLRLIMPDMPLLQEIWLPTAEALILERNIVDRPQDIKRNAQVLLDLIREDGAAEEDEWWYGRTAPESVRPPNDAIEETIE</sequence>